<evidence type="ECO:0000259" key="1">
    <source>
        <dbReference type="Pfam" id="PF01636"/>
    </source>
</evidence>
<dbReference type="Pfam" id="PF01636">
    <property type="entry name" value="APH"/>
    <property type="match status" value="1"/>
</dbReference>
<dbReference type="EMBL" id="LN852748">
    <property type="protein sequence ID" value="CRY93737.1"/>
    <property type="molecule type" value="Genomic_DNA"/>
</dbReference>
<sequence length="294" mass="33532">MEIKEIQKLAKEYGVSLTEKIRFNEMGVDFRVGFATDTNGKEWLIRIPRREDMGEQINNERKILQLVEKHLSVKVPDWKIVSPHLIAYPLIEEKPVLMIDTETYDMVWNMDKDCPEYVSSLAKVLVQLHNIPEEEIIENGLRVMKPSDLRPEILNQLQAVKSEIGISTKLEIRYRKWLDNDALWPDFTTFIHGDLYAGHILTSTTGVVAGIIDWSTAHIGDPANDFAGHLTIFGENSLRDLITAYTKQGGRIWDKLYEHTIERAAASALAYGYFALETNDKNHIQGARAQLGVI</sequence>
<dbReference type="Gene3D" id="3.30.200.20">
    <property type="entry name" value="Phosphorylase Kinase, domain 1"/>
    <property type="match status" value="1"/>
</dbReference>
<dbReference type="SUPFAM" id="SSF56112">
    <property type="entry name" value="Protein kinase-like (PK-like)"/>
    <property type="match status" value="1"/>
</dbReference>
<proteinExistence type="predicted"/>
<dbReference type="Gene3D" id="3.90.1200.10">
    <property type="match status" value="1"/>
</dbReference>
<dbReference type="CDD" id="cd05152">
    <property type="entry name" value="MPH2"/>
    <property type="match status" value="1"/>
</dbReference>
<dbReference type="InterPro" id="IPR011009">
    <property type="entry name" value="Kinase-like_dom_sf"/>
</dbReference>
<dbReference type="PANTHER" id="PTHR21310:SF15">
    <property type="entry name" value="AMINOGLYCOSIDE PHOSPHOTRANSFERASE DOMAIN-CONTAINING PROTEIN"/>
    <property type="match status" value="1"/>
</dbReference>
<reference evidence="2" key="1">
    <citation type="submission" date="2015-06" db="EMBL/GenBank/DDBJ databases">
        <authorList>
            <person name="Joergensen T."/>
        </authorList>
    </citation>
    <scope>NUCLEOTIDE SEQUENCE</scope>
    <source>
        <strain evidence="2">RGRH0057</strain>
    </source>
</reference>
<accession>A0A0H5QC66</accession>
<dbReference type="PANTHER" id="PTHR21310">
    <property type="entry name" value="AMINOGLYCOSIDE PHOSPHOTRANSFERASE-RELATED-RELATED"/>
    <property type="match status" value="1"/>
</dbReference>
<protein>
    <recommendedName>
        <fullName evidence="1">Aminoglycoside phosphotransferase domain-containing protein</fullName>
    </recommendedName>
</protein>
<organism evidence="2">
    <name type="scientific">uncultured prokaryote</name>
    <dbReference type="NCBI Taxonomy" id="198431"/>
    <lineage>
        <taxon>unclassified sequences</taxon>
        <taxon>environmental samples</taxon>
    </lineage>
</organism>
<dbReference type="NCBIfam" id="NF000241">
    <property type="entry name" value="MPH_3"/>
    <property type="match status" value="1"/>
</dbReference>
<evidence type="ECO:0000313" key="2">
    <source>
        <dbReference type="EMBL" id="CRY93737.1"/>
    </source>
</evidence>
<reference evidence="2" key="2">
    <citation type="submission" date="2015-07" db="EMBL/GenBank/DDBJ databases">
        <title>Plasmids, circular viruses and viroids from rat gut.</title>
        <authorList>
            <person name="Jorgensen T.J."/>
            <person name="Hansen M.A."/>
            <person name="Xu Z."/>
            <person name="Tabak M.A."/>
            <person name="Sorensen S.J."/>
            <person name="Hansen L.H."/>
        </authorList>
    </citation>
    <scope>NUCLEOTIDE SEQUENCE</scope>
    <source>
        <strain evidence="2">RGRH0057</strain>
    </source>
</reference>
<dbReference type="AlphaFoldDB" id="A0A0H5QC66"/>
<dbReference type="InterPro" id="IPR002575">
    <property type="entry name" value="Aminoglycoside_PTrfase"/>
</dbReference>
<feature type="domain" description="Aminoglycoside phosphotransferase" evidence="1">
    <location>
        <begin position="21"/>
        <end position="258"/>
    </location>
</feature>
<dbReference type="InterPro" id="IPR051678">
    <property type="entry name" value="AGP_Transferase"/>
</dbReference>
<name>A0A0H5QC66_9ZZZZ</name>